<evidence type="ECO:0000256" key="2">
    <source>
        <dbReference type="ARBA" id="ARBA00022692"/>
    </source>
</evidence>
<evidence type="ECO:0000256" key="5">
    <source>
        <dbReference type="RuleBase" id="RU363032"/>
    </source>
</evidence>
<dbReference type="SUPFAM" id="SSF161098">
    <property type="entry name" value="MetI-like"/>
    <property type="match status" value="2"/>
</dbReference>
<feature type="transmembrane region" description="Helical" evidence="5">
    <location>
        <begin position="411"/>
        <end position="433"/>
    </location>
</feature>
<organism evidence="7 8">
    <name type="scientific">Ferrovibrio xuzhouensis</name>
    <dbReference type="NCBI Taxonomy" id="1576914"/>
    <lineage>
        <taxon>Bacteria</taxon>
        <taxon>Pseudomonadati</taxon>
        <taxon>Pseudomonadota</taxon>
        <taxon>Alphaproteobacteria</taxon>
        <taxon>Rhodospirillales</taxon>
        <taxon>Rhodospirillaceae</taxon>
        <taxon>Ferrovibrio</taxon>
    </lineage>
</organism>
<dbReference type="EMBL" id="JBHRYJ010000001">
    <property type="protein sequence ID" value="MFC3675059.1"/>
    <property type="molecule type" value="Genomic_DNA"/>
</dbReference>
<evidence type="ECO:0000256" key="4">
    <source>
        <dbReference type="ARBA" id="ARBA00023136"/>
    </source>
</evidence>
<keyword evidence="2 5" id="KW-0812">Transmembrane</keyword>
<dbReference type="InterPro" id="IPR035906">
    <property type="entry name" value="MetI-like_sf"/>
</dbReference>
<dbReference type="PANTHER" id="PTHR42744:SF1">
    <property type="entry name" value="BINDING-PROTEIN-DEPENDENT TRANSPORT SYSTEMS INNER MEMBRANE COMPONENT"/>
    <property type="match status" value="1"/>
</dbReference>
<dbReference type="PROSITE" id="PS50928">
    <property type="entry name" value="ABC_TM1"/>
    <property type="match status" value="1"/>
</dbReference>
<feature type="transmembrane region" description="Helical" evidence="5">
    <location>
        <begin position="70"/>
        <end position="92"/>
    </location>
</feature>
<comment type="subcellular location">
    <subcellularLocation>
        <location evidence="1 5">Cell membrane</location>
        <topology evidence="1 5">Multi-pass membrane protein</topology>
    </subcellularLocation>
</comment>
<evidence type="ECO:0000313" key="7">
    <source>
        <dbReference type="EMBL" id="MFC3675059.1"/>
    </source>
</evidence>
<keyword evidence="8" id="KW-1185">Reference proteome</keyword>
<feature type="transmembrane region" description="Helical" evidence="5">
    <location>
        <begin position="544"/>
        <end position="563"/>
    </location>
</feature>
<keyword evidence="3 5" id="KW-1133">Transmembrane helix</keyword>
<protein>
    <submittedName>
        <fullName evidence="7">ABC transporter permease</fullName>
    </submittedName>
</protein>
<evidence type="ECO:0000259" key="6">
    <source>
        <dbReference type="PROSITE" id="PS50928"/>
    </source>
</evidence>
<feature type="transmembrane region" description="Helical" evidence="5">
    <location>
        <begin position="104"/>
        <end position="125"/>
    </location>
</feature>
<dbReference type="CDD" id="cd06261">
    <property type="entry name" value="TM_PBP2"/>
    <property type="match status" value="2"/>
</dbReference>
<feature type="transmembrane region" description="Helical" evidence="5">
    <location>
        <begin position="214"/>
        <end position="234"/>
    </location>
</feature>
<evidence type="ECO:0000313" key="8">
    <source>
        <dbReference type="Proteomes" id="UP001595711"/>
    </source>
</evidence>
<feature type="transmembrane region" description="Helical" evidence="5">
    <location>
        <begin position="20"/>
        <end position="37"/>
    </location>
</feature>
<feature type="transmembrane region" description="Helical" evidence="5">
    <location>
        <begin position="379"/>
        <end position="399"/>
    </location>
</feature>
<comment type="caution">
    <text evidence="7">The sequence shown here is derived from an EMBL/GenBank/DDBJ whole genome shotgun (WGS) entry which is preliminary data.</text>
</comment>
<feature type="transmembrane region" description="Helical" evidence="5">
    <location>
        <begin position="131"/>
        <end position="150"/>
    </location>
</feature>
<feature type="transmembrane region" description="Helical" evidence="5">
    <location>
        <begin position="336"/>
        <end position="359"/>
    </location>
</feature>
<dbReference type="InterPro" id="IPR000515">
    <property type="entry name" value="MetI-like"/>
</dbReference>
<comment type="similarity">
    <text evidence="5">Belongs to the binding-protein-dependent transport system permease family.</text>
</comment>
<dbReference type="Gene3D" id="1.10.3720.10">
    <property type="entry name" value="MetI-like"/>
    <property type="match status" value="2"/>
</dbReference>
<dbReference type="RefSeq" id="WP_379722904.1">
    <property type="nucleotide sequence ID" value="NZ_JBHRYJ010000001.1"/>
</dbReference>
<feature type="transmembrane region" description="Helical" evidence="5">
    <location>
        <begin position="439"/>
        <end position="465"/>
    </location>
</feature>
<dbReference type="Proteomes" id="UP001595711">
    <property type="component" value="Unassembled WGS sequence"/>
</dbReference>
<name>A0ABV7VC52_9PROT</name>
<proteinExistence type="inferred from homology"/>
<feature type="domain" description="ABC transmembrane type-1" evidence="6">
    <location>
        <begin position="66"/>
        <end position="261"/>
    </location>
</feature>
<dbReference type="PANTHER" id="PTHR42744">
    <property type="entry name" value="BINDING-PROTEIN-DEPENDENT TRANSPORT SYSTEMS INNER MEMBRANE COMPONENT"/>
    <property type="match status" value="1"/>
</dbReference>
<feature type="transmembrane region" description="Helical" evidence="5">
    <location>
        <begin position="241"/>
        <end position="261"/>
    </location>
</feature>
<reference evidence="8" key="1">
    <citation type="journal article" date="2019" name="Int. J. Syst. Evol. Microbiol.">
        <title>The Global Catalogue of Microorganisms (GCM) 10K type strain sequencing project: providing services to taxonomists for standard genome sequencing and annotation.</title>
        <authorList>
            <consortium name="The Broad Institute Genomics Platform"/>
            <consortium name="The Broad Institute Genome Sequencing Center for Infectious Disease"/>
            <person name="Wu L."/>
            <person name="Ma J."/>
        </authorList>
    </citation>
    <scope>NUCLEOTIDE SEQUENCE [LARGE SCALE GENOMIC DNA]</scope>
    <source>
        <strain evidence="8">KCTC 42182</strain>
    </source>
</reference>
<accession>A0ABV7VC52</accession>
<keyword evidence="4 5" id="KW-0472">Membrane</keyword>
<keyword evidence="5" id="KW-0813">Transport</keyword>
<sequence>MSQPALPISVGRHGRRHLTLWDAVAVLLIVGLFAFLAEAGRGFVEPLAHLRAQSISLDPARLPDYAARTALRMLAAMILSLVFTFTYATWAAKSRRAEAILIPLLDILQSVPILGFISVTVVFFMSLAPGLAFGAECAAIFAIFTSQAWNMAFSFYQSLRTVPDDLVEVARGYRFGTWMRFWRLEVPFALPQLVWNMMVSMSGGWFFVVASEAISVGNTTVTLPGIGSYIALAVERRSLGAIGWAIGAMLVVILVYDQVLFRPLVAWASRFRVEQEAGGAAPTQSWVLTVLRRSPLAAWLAAPAGAAMRWSYRVLPVRDSSTPGADATATSLTDRAWPLLMAAIAALAIWRIAVFVGAGVPWTEAGTALLLGLLTMLRVFVLILLASIIWVPVGVWIGLHPKVTRIVQPIAQFMAAFPANLFFPVAVSAIVMFRLDPDVWLSPLMILGTQWYILFNVIAGAAAMPGELRDIGTNLHIRGWLWWRRVALPGIFPFYVTGAIAASGGSWNASIVAEVASWGSERLQAHGLGAYIAQATEAGDYHRIVLGIAVMAGFVVVINRVFWRPLYRFAERKFRLT</sequence>
<gene>
    <name evidence="7" type="ORF">ACFOOQ_05875</name>
</gene>
<feature type="transmembrane region" description="Helical" evidence="5">
    <location>
        <begin position="486"/>
        <end position="507"/>
    </location>
</feature>
<evidence type="ECO:0000256" key="1">
    <source>
        <dbReference type="ARBA" id="ARBA00004651"/>
    </source>
</evidence>
<evidence type="ECO:0000256" key="3">
    <source>
        <dbReference type="ARBA" id="ARBA00022989"/>
    </source>
</evidence>
<dbReference type="Pfam" id="PF00528">
    <property type="entry name" value="BPD_transp_1"/>
    <property type="match status" value="2"/>
</dbReference>